<dbReference type="AlphaFoldDB" id="A0A059CCV2"/>
<accession>A0A059CCV2</accession>
<dbReference type="Gramene" id="KCW75770">
    <property type="protein sequence ID" value="KCW75770"/>
    <property type="gene ID" value="EUGRSUZ_D00170"/>
</dbReference>
<protein>
    <submittedName>
        <fullName evidence="1">Uncharacterized protein</fullName>
    </submittedName>
</protein>
<organism evidence="1">
    <name type="scientific">Eucalyptus grandis</name>
    <name type="common">Flooded gum</name>
    <dbReference type="NCBI Taxonomy" id="71139"/>
    <lineage>
        <taxon>Eukaryota</taxon>
        <taxon>Viridiplantae</taxon>
        <taxon>Streptophyta</taxon>
        <taxon>Embryophyta</taxon>
        <taxon>Tracheophyta</taxon>
        <taxon>Spermatophyta</taxon>
        <taxon>Magnoliopsida</taxon>
        <taxon>eudicotyledons</taxon>
        <taxon>Gunneridae</taxon>
        <taxon>Pentapetalae</taxon>
        <taxon>rosids</taxon>
        <taxon>malvids</taxon>
        <taxon>Myrtales</taxon>
        <taxon>Myrtaceae</taxon>
        <taxon>Myrtoideae</taxon>
        <taxon>Eucalypteae</taxon>
        <taxon>Eucalyptus</taxon>
    </lineage>
</organism>
<name>A0A059CCV2_EUCGR</name>
<dbReference type="InParanoid" id="A0A059CCV2"/>
<gene>
    <name evidence="1" type="ORF">EUGRSUZ_D00170</name>
</gene>
<proteinExistence type="predicted"/>
<dbReference type="EMBL" id="KK198756">
    <property type="protein sequence ID" value="KCW75770.1"/>
    <property type="molecule type" value="Genomic_DNA"/>
</dbReference>
<evidence type="ECO:0000313" key="1">
    <source>
        <dbReference type="EMBL" id="KCW75770.1"/>
    </source>
</evidence>
<sequence length="73" mass="8284">MNVAEYGKRSTESTYMDNFNLHCFIKTAIPDRLMQFIDLLLNSKEERELEDNGNISTCLAVILRIEVISSAAS</sequence>
<reference evidence="1" key="1">
    <citation type="submission" date="2013-07" db="EMBL/GenBank/DDBJ databases">
        <title>The genome of Eucalyptus grandis.</title>
        <authorList>
            <person name="Schmutz J."/>
            <person name="Hayes R."/>
            <person name="Myburg A."/>
            <person name="Tuskan G."/>
            <person name="Grattapaglia D."/>
            <person name="Rokhsar D.S."/>
        </authorList>
    </citation>
    <scope>NUCLEOTIDE SEQUENCE</scope>
    <source>
        <tissue evidence="1">Leaf extractions</tissue>
    </source>
</reference>